<dbReference type="Proteomes" id="UP000184147">
    <property type="component" value="Unassembled WGS sequence"/>
</dbReference>
<dbReference type="InterPro" id="IPR018914">
    <property type="entry name" value="DUF2480"/>
</dbReference>
<proteinExistence type="predicted"/>
<dbReference type="AlphaFoldDB" id="A0A1M4VNJ2"/>
<organism evidence="1 2">
    <name type="scientific">Flavobacterium fontis</name>
    <dbReference type="NCBI Taxonomy" id="1124188"/>
    <lineage>
        <taxon>Bacteria</taxon>
        <taxon>Pseudomonadati</taxon>
        <taxon>Bacteroidota</taxon>
        <taxon>Flavobacteriia</taxon>
        <taxon>Flavobacteriales</taxon>
        <taxon>Flavobacteriaceae</taxon>
        <taxon>Flavobacterium</taxon>
    </lineage>
</organism>
<dbReference type="EMBL" id="FQVQ01000001">
    <property type="protein sequence ID" value="SHE70671.1"/>
    <property type="molecule type" value="Genomic_DNA"/>
</dbReference>
<dbReference type="RefSeq" id="WP_073360162.1">
    <property type="nucleotide sequence ID" value="NZ_FQVQ01000001.1"/>
</dbReference>
<accession>A0A1M4VNJ2</accession>
<protein>
    <recommendedName>
        <fullName evidence="3">DUF2480 family protein</fullName>
    </recommendedName>
</protein>
<evidence type="ECO:0000313" key="1">
    <source>
        <dbReference type="EMBL" id="SHE70671.1"/>
    </source>
</evidence>
<reference evidence="1 2" key="1">
    <citation type="submission" date="2016-11" db="EMBL/GenBank/DDBJ databases">
        <authorList>
            <person name="Jaros S."/>
            <person name="Januszkiewicz K."/>
            <person name="Wedrychowicz H."/>
        </authorList>
    </citation>
    <scope>NUCLEOTIDE SEQUENCE [LARGE SCALE GENOMIC DNA]</scope>
    <source>
        <strain evidence="1 2">DSM 25660</strain>
    </source>
</reference>
<keyword evidence="2" id="KW-1185">Reference proteome</keyword>
<evidence type="ECO:0000313" key="2">
    <source>
        <dbReference type="Proteomes" id="UP000184147"/>
    </source>
</evidence>
<dbReference type="Pfam" id="PF10652">
    <property type="entry name" value="DUF2480"/>
    <property type="match status" value="1"/>
</dbReference>
<dbReference type="OrthoDB" id="9803040at2"/>
<name>A0A1M4VNJ2_9FLAO</name>
<sequence>MDEIVNRVAQSALMVFDLEDYYPKQVKSGVDIAQWLEEGFLLKEKDFREALKNHDWTQYHDHLCAVYCSTDAILPAWAPILVSSYLASEAYWVVLGSPETLDTQYYQNILEHLDYSSYTDKPVILKGCSKKPVPDSAYVAAIQKLQKVAKSIMYGEACSAVPLFKKSTTKL</sequence>
<evidence type="ECO:0008006" key="3">
    <source>
        <dbReference type="Google" id="ProtNLM"/>
    </source>
</evidence>
<dbReference type="STRING" id="1124188.SAMN05444377_1014"/>
<gene>
    <name evidence="1" type="ORF">SAMN05444377_1014</name>
</gene>